<reference evidence="4" key="2">
    <citation type="submission" date="2016-01" db="EMBL/GenBank/DDBJ databases">
        <title>First complete genome sequence of a species in the genus Microterricola, an extremophilic cold active enzyme producing strain ERGS5:02 isolated from Sikkim Himalaya.</title>
        <authorList>
            <person name="Kumar R."/>
            <person name="Singh D."/>
            <person name="Swarnkar M.K."/>
        </authorList>
    </citation>
    <scope>NUCLEOTIDE SEQUENCE [LARGE SCALE GENOMIC DNA]</scope>
    <source>
        <strain evidence="4">ERGS5:02</strain>
    </source>
</reference>
<evidence type="ECO:0000259" key="2">
    <source>
        <dbReference type="SMART" id="SM00858"/>
    </source>
</evidence>
<evidence type="ECO:0000256" key="1">
    <source>
        <dbReference type="SAM" id="Phobius"/>
    </source>
</evidence>
<dbReference type="SMART" id="SM00858">
    <property type="entry name" value="SAF"/>
    <property type="match status" value="1"/>
</dbReference>
<dbReference type="InterPro" id="IPR013974">
    <property type="entry name" value="SAF"/>
</dbReference>
<protein>
    <recommendedName>
        <fullName evidence="2">SAF domain-containing protein</fullName>
    </recommendedName>
</protein>
<gene>
    <name evidence="3" type="ORF">AWU67_02230</name>
</gene>
<dbReference type="KEGG" id="mvd:AWU67_02230"/>
<feature type="transmembrane region" description="Helical" evidence="1">
    <location>
        <begin position="23"/>
        <end position="44"/>
    </location>
</feature>
<reference evidence="3 4" key="1">
    <citation type="journal article" date="2016" name="J. Biotechnol.">
        <title>First complete genome sequence of a species in the genus Microterricola, an extremophilic cold active enzyme producing bacterial strain ERGS5:02 isolated from Sikkim Himalaya.</title>
        <authorList>
            <person name="Himanshu"/>
            <person name="Swarnkar M.K."/>
            <person name="Singh D."/>
            <person name="Kumar R."/>
        </authorList>
    </citation>
    <scope>NUCLEOTIDE SEQUENCE [LARGE SCALE GENOMIC DNA]</scope>
    <source>
        <strain evidence="3 4">ERGS5:02</strain>
    </source>
</reference>
<dbReference type="CDD" id="cd11614">
    <property type="entry name" value="SAF_CpaB_FlgA_like"/>
    <property type="match status" value="1"/>
</dbReference>
<dbReference type="EMBL" id="CP014145">
    <property type="protein sequence ID" value="AMB57877.1"/>
    <property type="molecule type" value="Genomic_DNA"/>
</dbReference>
<feature type="domain" description="SAF" evidence="2">
    <location>
        <begin position="48"/>
        <end position="111"/>
    </location>
</feature>
<keyword evidence="4" id="KW-1185">Reference proteome</keyword>
<accession>A0A0Y0MTT0</accession>
<keyword evidence="1" id="KW-1133">Transmembrane helix</keyword>
<sequence length="215" mass="21640">MGQQVDGEAVRASRRPFWFDPRFAVGIVLVIGSVVGVYAVVAGVDDRAEVYAARGALPAGTTVTADQLETAAVSLGTLGDRYLAVGELPEQGLVLTRAVSAGELIPAAALSEQAEAGHTSVVVGLSGDIAAAVAPGARVDLWAAEQLEHGRFGPPAVILSAGEVVRVFDGGGLLGGQGRSVELRLPTGKVAAVLQAIANGDALSLVPASLAQAAE</sequence>
<evidence type="ECO:0000313" key="3">
    <source>
        <dbReference type="EMBL" id="AMB57877.1"/>
    </source>
</evidence>
<name>A0A0Y0MTT0_9MICO</name>
<proteinExistence type="predicted"/>
<keyword evidence="1" id="KW-0812">Transmembrane</keyword>
<dbReference type="Proteomes" id="UP000058305">
    <property type="component" value="Chromosome"/>
</dbReference>
<organism evidence="3 4">
    <name type="scientific">Microterricola viridarii</name>
    <dbReference type="NCBI Taxonomy" id="412690"/>
    <lineage>
        <taxon>Bacteria</taxon>
        <taxon>Bacillati</taxon>
        <taxon>Actinomycetota</taxon>
        <taxon>Actinomycetes</taxon>
        <taxon>Micrococcales</taxon>
        <taxon>Microbacteriaceae</taxon>
        <taxon>Microterricola</taxon>
    </lineage>
</organism>
<dbReference type="AlphaFoldDB" id="A0A0Y0MTT0"/>
<dbReference type="RefSeq" id="WP_067226200.1">
    <property type="nucleotide sequence ID" value="NZ_CP014145.1"/>
</dbReference>
<evidence type="ECO:0000313" key="4">
    <source>
        <dbReference type="Proteomes" id="UP000058305"/>
    </source>
</evidence>
<dbReference type="OrthoDB" id="5083100at2"/>
<keyword evidence="1" id="KW-0472">Membrane</keyword>